<organism evidence="1">
    <name type="scientific">Cupriavidus necator</name>
    <name type="common">Alcaligenes eutrophus</name>
    <name type="synonym">Ralstonia eutropha</name>
    <dbReference type="NCBI Taxonomy" id="106590"/>
    <lineage>
        <taxon>Bacteria</taxon>
        <taxon>Pseudomonadati</taxon>
        <taxon>Pseudomonadota</taxon>
        <taxon>Betaproteobacteria</taxon>
        <taxon>Burkholderiales</taxon>
        <taxon>Burkholderiaceae</taxon>
        <taxon>Cupriavidus</taxon>
    </lineage>
</organism>
<protein>
    <recommendedName>
        <fullName evidence="2">XRE family transcriptional regulator</fullName>
    </recommendedName>
</protein>
<dbReference type="EMBL" id="FMSH01000064">
    <property type="protein sequence ID" value="SCU74132.1"/>
    <property type="molecule type" value="Genomic_DNA"/>
</dbReference>
<reference evidence="1" key="1">
    <citation type="submission" date="2016-09" db="EMBL/GenBank/DDBJ databases">
        <authorList>
            <person name="Capua I."/>
            <person name="De Benedictis P."/>
            <person name="Joannis T."/>
            <person name="Lombin L.H."/>
            <person name="Cattoli G."/>
        </authorList>
    </citation>
    <scope>NUCLEOTIDE SEQUENCE</scope>
    <source>
        <strain evidence="1">B9</strain>
    </source>
</reference>
<dbReference type="RefSeq" id="WP_340521213.1">
    <property type="nucleotide sequence ID" value="NZ_FMSH01000064.1"/>
</dbReference>
<evidence type="ECO:0008006" key="2">
    <source>
        <dbReference type="Google" id="ProtNLM"/>
    </source>
</evidence>
<gene>
    <name evidence="1" type="ORF">CNECB9_1560020</name>
</gene>
<evidence type="ECO:0000313" key="1">
    <source>
        <dbReference type="EMBL" id="SCU74132.1"/>
    </source>
</evidence>
<proteinExistence type="predicted"/>
<sequence length="87" mass="9713">MLYSPPSPESLAKLKAELGLSSAQMAQLFGVSDGRQWRKYTGGEREMSAQILFFALAQLELDKKTIERVLTRMRKLGAVIELPEAQS</sequence>
<dbReference type="AlphaFoldDB" id="A0A1K0IA38"/>
<name>A0A1K0IA38_CUPNE</name>
<accession>A0A1K0IA38</accession>